<dbReference type="AlphaFoldDB" id="A0A0F5ISJ4"/>
<proteinExistence type="predicted"/>
<comment type="caution">
    <text evidence="1">The sequence shown here is derived from an EMBL/GenBank/DDBJ whole genome shotgun (WGS) entry which is preliminary data.</text>
</comment>
<sequence length="89" mass="10182">MILKDLLSELELLLSDIAFSGLRNIQPVTLQKLDDLKHWMAELNMTEAIHLTDRFIDSVYSWQAGQTGIDTVANHLCALEFYEKNMVNS</sequence>
<keyword evidence="2" id="KW-1185">Reference proteome</keyword>
<dbReference type="STRING" id="1203610.HMPREF1536_04685"/>
<reference evidence="1 2" key="1">
    <citation type="submission" date="2013-04" db="EMBL/GenBank/DDBJ databases">
        <title>The Genome Sequence of Parabacteroides gordonii DSM 23371.</title>
        <authorList>
            <consortium name="The Broad Institute Genomics Platform"/>
            <person name="Earl A."/>
            <person name="Ward D."/>
            <person name="Feldgarden M."/>
            <person name="Gevers D."/>
            <person name="Martens E."/>
            <person name="Sakamoto M."/>
            <person name="Benno Y."/>
            <person name="Suzuki N."/>
            <person name="Matsunaga N."/>
            <person name="Koshihara K."/>
            <person name="Seki M."/>
            <person name="Komiya H."/>
            <person name="Walker B."/>
            <person name="Young S."/>
            <person name="Zeng Q."/>
            <person name="Gargeya S."/>
            <person name="Fitzgerald M."/>
            <person name="Haas B."/>
            <person name="Abouelleil A."/>
            <person name="Allen A.W."/>
            <person name="Alvarado L."/>
            <person name="Arachchi H.M."/>
            <person name="Berlin A.M."/>
            <person name="Chapman S.B."/>
            <person name="Gainer-Dewar J."/>
            <person name="Goldberg J."/>
            <person name="Griggs A."/>
            <person name="Gujja S."/>
            <person name="Hansen M."/>
            <person name="Howarth C."/>
            <person name="Imamovic A."/>
            <person name="Ireland A."/>
            <person name="Larimer J."/>
            <person name="McCowan C."/>
            <person name="Murphy C."/>
            <person name="Pearson M."/>
            <person name="Poon T.W."/>
            <person name="Priest M."/>
            <person name="Roberts A."/>
            <person name="Saif S."/>
            <person name="Shea T."/>
            <person name="Sisk P."/>
            <person name="Sykes S."/>
            <person name="Wortman J."/>
            <person name="Nusbaum C."/>
            <person name="Birren B."/>
        </authorList>
    </citation>
    <scope>NUCLEOTIDE SEQUENCE [LARGE SCALE GENOMIC DNA]</scope>
    <source>
        <strain evidence="1 2">MS-1</strain>
    </source>
</reference>
<dbReference type="Proteomes" id="UP000033035">
    <property type="component" value="Unassembled WGS sequence"/>
</dbReference>
<protein>
    <submittedName>
        <fullName evidence="1">Uncharacterized protein</fullName>
    </submittedName>
</protein>
<evidence type="ECO:0000313" key="2">
    <source>
        <dbReference type="Proteomes" id="UP000033035"/>
    </source>
</evidence>
<dbReference type="RefSeq" id="WP_028728809.1">
    <property type="nucleotide sequence ID" value="NZ_AUAE01000038.1"/>
</dbReference>
<organism evidence="1 2">
    <name type="scientific">Parabacteroides gordonii MS-1 = DSM 23371</name>
    <dbReference type="NCBI Taxonomy" id="1203610"/>
    <lineage>
        <taxon>Bacteria</taxon>
        <taxon>Pseudomonadati</taxon>
        <taxon>Bacteroidota</taxon>
        <taxon>Bacteroidia</taxon>
        <taxon>Bacteroidales</taxon>
        <taxon>Tannerellaceae</taxon>
        <taxon>Parabacteroides</taxon>
    </lineage>
</organism>
<gene>
    <name evidence="1" type="ORF">HMPREF1536_04685</name>
</gene>
<evidence type="ECO:0000313" key="1">
    <source>
        <dbReference type="EMBL" id="KKB48524.1"/>
    </source>
</evidence>
<dbReference type="HOGENOM" id="CLU_181624_0_0_10"/>
<dbReference type="EMBL" id="AQHW01000026">
    <property type="protein sequence ID" value="KKB48524.1"/>
    <property type="molecule type" value="Genomic_DNA"/>
</dbReference>
<accession>A0A0F5ISJ4</accession>
<name>A0A0F5ISJ4_9BACT</name>
<dbReference type="PATRIC" id="fig|1203610.3.peg.4776"/>